<protein>
    <submittedName>
        <fullName evidence="1">Uncharacterized protein</fullName>
    </submittedName>
</protein>
<dbReference type="AlphaFoldDB" id="A0A919BBF8"/>
<keyword evidence="2" id="KW-1185">Reference proteome</keyword>
<comment type="caution">
    <text evidence="1">The sequence shown here is derived from an EMBL/GenBank/DDBJ whole genome shotgun (WGS) entry which is preliminary data.</text>
</comment>
<dbReference type="EMBL" id="BNBE01000001">
    <property type="protein sequence ID" value="GHF77130.1"/>
    <property type="molecule type" value="Genomic_DNA"/>
</dbReference>
<accession>A0A919BBF8</accession>
<proteinExistence type="predicted"/>
<gene>
    <name evidence="1" type="ORF">GCM10017667_00520</name>
</gene>
<evidence type="ECO:0000313" key="2">
    <source>
        <dbReference type="Proteomes" id="UP000632849"/>
    </source>
</evidence>
<dbReference type="RefSeq" id="WP_229915137.1">
    <property type="nucleotide sequence ID" value="NZ_BNBE01000001.1"/>
</dbReference>
<organism evidence="1 2">
    <name type="scientific">Streptomyces filamentosus</name>
    <name type="common">Streptomyces roseosporus</name>
    <dbReference type="NCBI Taxonomy" id="67294"/>
    <lineage>
        <taxon>Bacteria</taxon>
        <taxon>Bacillati</taxon>
        <taxon>Actinomycetota</taxon>
        <taxon>Actinomycetes</taxon>
        <taxon>Kitasatosporales</taxon>
        <taxon>Streptomycetaceae</taxon>
        <taxon>Streptomyces</taxon>
    </lineage>
</organism>
<sequence length="227" mass="23047">MSGASDLAAALRRNTLSAARANPGVKGADFHLATVSAVGSDGTVTTTDGIIARRMETYLAPVVGDLIVVTVSGKGSWLALGRTAPSDAGTAWVSYTPTFVSAGGGAAAGNALVDAKYTLRGDECTVRLSFVAGTTTTFGTGTLRWGLPFTSAALPSASMFWAGSAMCSDAGTAYYPGMCRVIGGTSYLVGISAVTAAGSAATEWRFATPFTWASTDYASFGVTYQIA</sequence>
<evidence type="ECO:0000313" key="1">
    <source>
        <dbReference type="EMBL" id="GHF77130.1"/>
    </source>
</evidence>
<reference evidence="1" key="1">
    <citation type="journal article" date="2014" name="Int. J. Syst. Evol. Microbiol.">
        <title>Complete genome sequence of Corynebacterium casei LMG S-19264T (=DSM 44701T), isolated from a smear-ripened cheese.</title>
        <authorList>
            <consortium name="US DOE Joint Genome Institute (JGI-PGF)"/>
            <person name="Walter F."/>
            <person name="Albersmeier A."/>
            <person name="Kalinowski J."/>
            <person name="Ruckert C."/>
        </authorList>
    </citation>
    <scope>NUCLEOTIDE SEQUENCE</scope>
    <source>
        <strain evidence="1">JCM 4122</strain>
    </source>
</reference>
<dbReference type="Proteomes" id="UP000632849">
    <property type="component" value="Unassembled WGS sequence"/>
</dbReference>
<name>A0A919BBF8_STRFL</name>
<reference evidence="1" key="2">
    <citation type="submission" date="2020-09" db="EMBL/GenBank/DDBJ databases">
        <authorList>
            <person name="Sun Q."/>
            <person name="Ohkuma M."/>
        </authorList>
    </citation>
    <scope>NUCLEOTIDE SEQUENCE</scope>
    <source>
        <strain evidence="1">JCM 4122</strain>
    </source>
</reference>